<proteinExistence type="predicted"/>
<dbReference type="PANTHER" id="PTHR24348:SF22">
    <property type="entry name" value="NON-SPECIFIC SERINE_THREONINE PROTEIN KINASE"/>
    <property type="match status" value="1"/>
</dbReference>
<evidence type="ECO:0000256" key="5">
    <source>
        <dbReference type="SAM" id="Phobius"/>
    </source>
</evidence>
<evidence type="ECO:0000256" key="1">
    <source>
        <dbReference type="ARBA" id="ARBA00022679"/>
    </source>
</evidence>
<keyword evidence="3" id="KW-0418">Kinase</keyword>
<evidence type="ECO:0000256" key="2">
    <source>
        <dbReference type="ARBA" id="ARBA00022741"/>
    </source>
</evidence>
<dbReference type="SMART" id="SM00219">
    <property type="entry name" value="TyrKc"/>
    <property type="match status" value="1"/>
</dbReference>
<evidence type="ECO:0000313" key="8">
    <source>
        <dbReference type="Proteomes" id="UP000187209"/>
    </source>
</evidence>
<dbReference type="OrthoDB" id="284573at2759"/>
<keyword evidence="2" id="KW-0547">Nucleotide-binding</keyword>
<accession>A0A1R2APT7</accession>
<keyword evidence="4" id="KW-0067">ATP-binding</keyword>
<reference evidence="7 8" key="1">
    <citation type="submission" date="2016-11" db="EMBL/GenBank/DDBJ databases">
        <title>The macronuclear genome of Stentor coeruleus: a giant cell with tiny introns.</title>
        <authorList>
            <person name="Slabodnick M."/>
            <person name="Ruby J.G."/>
            <person name="Reiff S.B."/>
            <person name="Swart E.C."/>
            <person name="Gosai S."/>
            <person name="Prabakaran S."/>
            <person name="Witkowska E."/>
            <person name="Larue G.E."/>
            <person name="Fisher S."/>
            <person name="Freeman R.M."/>
            <person name="Gunawardena J."/>
            <person name="Chu W."/>
            <person name="Stover N.A."/>
            <person name="Gregory B.D."/>
            <person name="Nowacki M."/>
            <person name="Derisi J."/>
            <person name="Roy S.W."/>
            <person name="Marshall W.F."/>
            <person name="Sood P."/>
        </authorList>
    </citation>
    <scope>NUCLEOTIDE SEQUENCE [LARGE SCALE GENOMIC DNA]</scope>
    <source>
        <strain evidence="7">WM001</strain>
    </source>
</reference>
<dbReference type="GO" id="GO:0000045">
    <property type="term" value="P:autophagosome assembly"/>
    <property type="evidence" value="ECO:0007669"/>
    <property type="project" value="TreeGrafter"/>
</dbReference>
<organism evidence="7 8">
    <name type="scientific">Stentor coeruleus</name>
    <dbReference type="NCBI Taxonomy" id="5963"/>
    <lineage>
        <taxon>Eukaryota</taxon>
        <taxon>Sar</taxon>
        <taxon>Alveolata</taxon>
        <taxon>Ciliophora</taxon>
        <taxon>Postciliodesmatophora</taxon>
        <taxon>Heterotrichea</taxon>
        <taxon>Heterotrichida</taxon>
        <taxon>Stentoridae</taxon>
        <taxon>Stentor</taxon>
    </lineage>
</organism>
<comment type="caution">
    <text evidence="7">The sequence shown here is derived from an EMBL/GenBank/DDBJ whole genome shotgun (WGS) entry which is preliminary data.</text>
</comment>
<dbReference type="Pfam" id="PF00069">
    <property type="entry name" value="Pkinase"/>
    <property type="match status" value="1"/>
</dbReference>
<dbReference type="GO" id="GO:0034045">
    <property type="term" value="C:phagophore assembly site membrane"/>
    <property type="evidence" value="ECO:0007669"/>
    <property type="project" value="TreeGrafter"/>
</dbReference>
<sequence>MRNQFYKEINFLRNSSHTNIIQLIDFSNYSNFRLNNKYCYSCMYYLNEYCTGKDLLEFIKQHSLGIGEAYAKQIFSQIVLGLNFLHSNGYAHRDIRLENLVLTNENIVKFIDFECIKDINTKSSDFRGSNYYMDPEILRNEKFYPGVADVFAAGCVLFALVLGCPAFNEATFFDFNFWLMNMKPQEFWRRSETRIKCAISLDLKDLLTQMLQYNPEKKINFDGVRSHNCLRVEAKL</sequence>
<dbReference type="InterPro" id="IPR011009">
    <property type="entry name" value="Kinase-like_dom_sf"/>
</dbReference>
<dbReference type="GO" id="GO:0004713">
    <property type="term" value="F:protein tyrosine kinase activity"/>
    <property type="evidence" value="ECO:0007669"/>
    <property type="project" value="InterPro"/>
</dbReference>
<evidence type="ECO:0000259" key="6">
    <source>
        <dbReference type="PROSITE" id="PS50011"/>
    </source>
</evidence>
<keyword evidence="5" id="KW-1133">Transmembrane helix</keyword>
<dbReference type="GO" id="GO:0061709">
    <property type="term" value="P:reticulophagy"/>
    <property type="evidence" value="ECO:0007669"/>
    <property type="project" value="TreeGrafter"/>
</dbReference>
<dbReference type="GO" id="GO:0005524">
    <property type="term" value="F:ATP binding"/>
    <property type="evidence" value="ECO:0007669"/>
    <property type="project" value="UniProtKB-KW"/>
</dbReference>
<dbReference type="GO" id="GO:0004674">
    <property type="term" value="F:protein serine/threonine kinase activity"/>
    <property type="evidence" value="ECO:0007669"/>
    <property type="project" value="InterPro"/>
</dbReference>
<dbReference type="EMBL" id="MPUH01001693">
    <property type="protein sequence ID" value="OMJ66534.1"/>
    <property type="molecule type" value="Genomic_DNA"/>
</dbReference>
<evidence type="ECO:0000256" key="4">
    <source>
        <dbReference type="ARBA" id="ARBA00022840"/>
    </source>
</evidence>
<feature type="domain" description="Protein kinase" evidence="6">
    <location>
        <begin position="1"/>
        <end position="230"/>
    </location>
</feature>
<dbReference type="PROSITE" id="PS50011">
    <property type="entry name" value="PROTEIN_KINASE_DOM"/>
    <property type="match status" value="1"/>
</dbReference>
<dbReference type="PANTHER" id="PTHR24348">
    <property type="entry name" value="SERINE/THREONINE-PROTEIN KINASE UNC-51-RELATED"/>
    <property type="match status" value="1"/>
</dbReference>
<dbReference type="GO" id="GO:0005776">
    <property type="term" value="C:autophagosome"/>
    <property type="evidence" value="ECO:0007669"/>
    <property type="project" value="TreeGrafter"/>
</dbReference>
<keyword evidence="5" id="KW-0812">Transmembrane</keyword>
<dbReference type="GO" id="GO:0010506">
    <property type="term" value="P:regulation of autophagy"/>
    <property type="evidence" value="ECO:0007669"/>
    <property type="project" value="InterPro"/>
</dbReference>
<dbReference type="AlphaFoldDB" id="A0A1R2APT7"/>
<evidence type="ECO:0000313" key="7">
    <source>
        <dbReference type="EMBL" id="OMJ66534.1"/>
    </source>
</evidence>
<name>A0A1R2APT7_9CILI</name>
<gene>
    <name evidence="7" type="ORF">SteCoe_36581</name>
</gene>
<dbReference type="InterPro" id="IPR045269">
    <property type="entry name" value="Atg1-like"/>
</dbReference>
<dbReference type="Gene3D" id="1.10.510.10">
    <property type="entry name" value="Transferase(Phosphotransferase) domain 1"/>
    <property type="match status" value="1"/>
</dbReference>
<keyword evidence="8" id="KW-1185">Reference proteome</keyword>
<keyword evidence="1" id="KW-0808">Transferase</keyword>
<dbReference type="GO" id="GO:0042594">
    <property type="term" value="P:response to starvation"/>
    <property type="evidence" value="ECO:0007669"/>
    <property type="project" value="TreeGrafter"/>
</dbReference>
<dbReference type="GO" id="GO:0000422">
    <property type="term" value="P:autophagy of mitochondrion"/>
    <property type="evidence" value="ECO:0007669"/>
    <property type="project" value="TreeGrafter"/>
</dbReference>
<dbReference type="Proteomes" id="UP000187209">
    <property type="component" value="Unassembled WGS sequence"/>
</dbReference>
<dbReference type="InterPro" id="IPR020635">
    <property type="entry name" value="Tyr_kinase_cat_dom"/>
</dbReference>
<feature type="transmembrane region" description="Helical" evidence="5">
    <location>
        <begin position="143"/>
        <end position="163"/>
    </location>
</feature>
<dbReference type="SUPFAM" id="SSF56112">
    <property type="entry name" value="Protein kinase-like (PK-like)"/>
    <property type="match status" value="1"/>
</dbReference>
<evidence type="ECO:0000256" key="3">
    <source>
        <dbReference type="ARBA" id="ARBA00022777"/>
    </source>
</evidence>
<dbReference type="GO" id="GO:0034727">
    <property type="term" value="P:piecemeal microautophagy of the nucleus"/>
    <property type="evidence" value="ECO:0007669"/>
    <property type="project" value="TreeGrafter"/>
</dbReference>
<protein>
    <recommendedName>
        <fullName evidence="6">Protein kinase domain-containing protein</fullName>
    </recommendedName>
</protein>
<dbReference type="GO" id="GO:0005829">
    <property type="term" value="C:cytosol"/>
    <property type="evidence" value="ECO:0007669"/>
    <property type="project" value="TreeGrafter"/>
</dbReference>
<keyword evidence="5" id="KW-0472">Membrane</keyword>
<dbReference type="InterPro" id="IPR000719">
    <property type="entry name" value="Prot_kinase_dom"/>
</dbReference>